<feature type="transmembrane region" description="Helical" evidence="1">
    <location>
        <begin position="12"/>
        <end position="34"/>
    </location>
</feature>
<comment type="caution">
    <text evidence="2">The sequence shown here is derived from an EMBL/GenBank/DDBJ whole genome shotgun (WGS) entry which is preliminary data.</text>
</comment>
<evidence type="ECO:0000256" key="1">
    <source>
        <dbReference type="SAM" id="Phobius"/>
    </source>
</evidence>
<name>A0A918AGS5_9PSEU</name>
<accession>A0A918AGS5</accession>
<gene>
    <name evidence="2" type="ORF">GCM10010185_02830</name>
</gene>
<keyword evidence="1" id="KW-0812">Transmembrane</keyword>
<sequence length="397" mass="42744">MGGVRRWARSRLDYLVFLGSREWPVLVAGVGVLLGAMTVLPSSIGVALSVVALVLGVLTFTRDVRLLRARWSAYDFSVIAAPFPHQEVPPPAGFPEGRYLAVPGRGTALVSDVVDEGLRGHDFPVELAEERYRLPPRLRATAPHVLPLRARGRLLFNGAVVGLRDDPLPGANPLRLHRARFFDGECSNELCGLRIADRGTGEEFDARRRLLVDAGGRLRSLAESELADPVGISTVALTTDDHLVLVVQSHRNAASQLLVAPSGSGSLEPRDLAGTLVDSVRAGMERELCEETGLRADEVASTRVVGYARWLERGARPEFFGLTRLTASSAEVRGRRAKGAERLYSSPVLLVPVDLAALGRGLRAGADLLALLPRRLREDGSLPLLLALRAAALADLG</sequence>
<dbReference type="AlphaFoldDB" id="A0A918AGS5"/>
<organism evidence="2 3">
    <name type="scientific">Saccharothrix coeruleofusca</name>
    <dbReference type="NCBI Taxonomy" id="33919"/>
    <lineage>
        <taxon>Bacteria</taxon>
        <taxon>Bacillati</taxon>
        <taxon>Actinomycetota</taxon>
        <taxon>Actinomycetes</taxon>
        <taxon>Pseudonocardiales</taxon>
        <taxon>Pseudonocardiaceae</taxon>
        <taxon>Saccharothrix</taxon>
    </lineage>
</organism>
<proteinExistence type="predicted"/>
<dbReference type="RefSeq" id="WP_189221182.1">
    <property type="nucleotide sequence ID" value="NZ_BMRG01000001.1"/>
</dbReference>
<evidence type="ECO:0008006" key="4">
    <source>
        <dbReference type="Google" id="ProtNLM"/>
    </source>
</evidence>
<evidence type="ECO:0000313" key="3">
    <source>
        <dbReference type="Proteomes" id="UP000639606"/>
    </source>
</evidence>
<protein>
    <recommendedName>
        <fullName evidence="4">Nudix hydrolase domain-containing protein</fullName>
    </recommendedName>
</protein>
<dbReference type="EMBL" id="BMRG01000001">
    <property type="protein sequence ID" value="GGP35396.1"/>
    <property type="molecule type" value="Genomic_DNA"/>
</dbReference>
<reference evidence="2" key="2">
    <citation type="submission" date="2020-09" db="EMBL/GenBank/DDBJ databases">
        <authorList>
            <person name="Sun Q."/>
            <person name="Ohkuma M."/>
        </authorList>
    </citation>
    <scope>NUCLEOTIDE SEQUENCE</scope>
    <source>
        <strain evidence="2">JCM 3313</strain>
    </source>
</reference>
<keyword evidence="3" id="KW-1185">Reference proteome</keyword>
<evidence type="ECO:0000313" key="2">
    <source>
        <dbReference type="EMBL" id="GGP35396.1"/>
    </source>
</evidence>
<keyword evidence="1" id="KW-0472">Membrane</keyword>
<keyword evidence="1" id="KW-1133">Transmembrane helix</keyword>
<feature type="transmembrane region" description="Helical" evidence="1">
    <location>
        <begin position="40"/>
        <end position="60"/>
    </location>
</feature>
<reference evidence="2" key="1">
    <citation type="journal article" date="2014" name="Int. J. Syst. Evol. Microbiol.">
        <title>Complete genome sequence of Corynebacterium casei LMG S-19264T (=DSM 44701T), isolated from a smear-ripened cheese.</title>
        <authorList>
            <consortium name="US DOE Joint Genome Institute (JGI-PGF)"/>
            <person name="Walter F."/>
            <person name="Albersmeier A."/>
            <person name="Kalinowski J."/>
            <person name="Ruckert C."/>
        </authorList>
    </citation>
    <scope>NUCLEOTIDE SEQUENCE</scope>
    <source>
        <strain evidence="2">JCM 3313</strain>
    </source>
</reference>
<dbReference type="Proteomes" id="UP000639606">
    <property type="component" value="Unassembled WGS sequence"/>
</dbReference>